<name>A0A0D2F9T3_9EURO</name>
<sequence>MDFLFIDQTTSAGLAGRCDTAARRAINRRISRHVHSRRVIRRNRTELREPGTVPVGWRKTPAEVKESQNAAASNALQENQAMHQQTRDERYQPSLSIRGLDGLRTEPFDILPVSSNALVMSAHDQFIHAHGMKFPTSHRFSRDRGYPLTSIFLPWTIQHPLLFEALIASTLLQIPPDLSGKRAEGAGRYRDASLLKLLPRLTDPVQAIDDVTLGTVLNLLLVDASLNRPDLVRAHKAALQKIVKERDGLSKLGLEDILATAVLSQNSAKPSGNSDSPSLLSVYGLDNSLAVETLSRSPTFSRLASSGKVSLPTVRILCSFLEASKSFACHDIRRFLRQKWELTINHILSLFEIILINHLTALFTENLQIEVLKADTAKYQAKVRSLLSLEPRTTLRDAYRCGHDNCYIWMVFGTVGMSRIRQAAGQLCKTLRGRTLDRFSSDQRVGSSGVSAVNGLLARSIGCRLA</sequence>
<evidence type="ECO:0000313" key="2">
    <source>
        <dbReference type="Proteomes" id="UP000054266"/>
    </source>
</evidence>
<keyword evidence="2" id="KW-1185">Reference proteome</keyword>
<dbReference type="Proteomes" id="UP000054266">
    <property type="component" value="Unassembled WGS sequence"/>
</dbReference>
<dbReference type="EMBL" id="KN846961">
    <property type="protein sequence ID" value="KIW64778.1"/>
    <property type="molecule type" value="Genomic_DNA"/>
</dbReference>
<reference evidence="1 2" key="1">
    <citation type="submission" date="2015-01" db="EMBL/GenBank/DDBJ databases">
        <title>The Genome Sequence of Capronia semiimmersa CBS27337.</title>
        <authorList>
            <consortium name="The Broad Institute Genomics Platform"/>
            <person name="Cuomo C."/>
            <person name="de Hoog S."/>
            <person name="Gorbushina A."/>
            <person name="Stielow B."/>
            <person name="Teixiera M."/>
            <person name="Abouelleil A."/>
            <person name="Chapman S.B."/>
            <person name="Priest M."/>
            <person name="Young S.K."/>
            <person name="Wortman J."/>
            <person name="Nusbaum C."/>
            <person name="Birren B."/>
        </authorList>
    </citation>
    <scope>NUCLEOTIDE SEQUENCE [LARGE SCALE GENOMIC DNA]</scope>
    <source>
        <strain evidence="1 2">CBS 27337</strain>
    </source>
</reference>
<evidence type="ECO:0000313" key="1">
    <source>
        <dbReference type="EMBL" id="KIW64778.1"/>
    </source>
</evidence>
<organism evidence="1 2">
    <name type="scientific">Phialophora macrospora</name>
    <dbReference type="NCBI Taxonomy" id="1851006"/>
    <lineage>
        <taxon>Eukaryota</taxon>
        <taxon>Fungi</taxon>
        <taxon>Dikarya</taxon>
        <taxon>Ascomycota</taxon>
        <taxon>Pezizomycotina</taxon>
        <taxon>Eurotiomycetes</taxon>
        <taxon>Chaetothyriomycetidae</taxon>
        <taxon>Chaetothyriales</taxon>
        <taxon>Herpotrichiellaceae</taxon>
        <taxon>Phialophora</taxon>
    </lineage>
</organism>
<protein>
    <submittedName>
        <fullName evidence="1">Uncharacterized protein</fullName>
    </submittedName>
</protein>
<dbReference type="AlphaFoldDB" id="A0A0D2F9T3"/>
<dbReference type="HOGENOM" id="CLU_586589_0_0_1"/>
<dbReference type="PANTHER" id="PTHR37540">
    <property type="entry name" value="TRANSCRIPTION FACTOR (ACR-2), PUTATIVE-RELATED-RELATED"/>
    <property type="match status" value="1"/>
</dbReference>
<dbReference type="STRING" id="5601.A0A0D2F9T3"/>
<proteinExistence type="predicted"/>
<dbReference type="PANTHER" id="PTHR37540:SF5">
    <property type="entry name" value="TRANSCRIPTION FACTOR DOMAIN-CONTAINING PROTEIN"/>
    <property type="match status" value="1"/>
</dbReference>
<accession>A0A0D2F9T3</accession>
<gene>
    <name evidence="1" type="ORF">PV04_09688</name>
</gene>